<dbReference type="HAMAP" id="MF_01659">
    <property type="entry name" value="MenD"/>
    <property type="match status" value="1"/>
</dbReference>
<dbReference type="RefSeq" id="WP_284304309.1">
    <property type="nucleotide sequence ID" value="NZ_BSUO01000001.1"/>
</dbReference>
<comment type="cofactor">
    <cofactor evidence="6">
        <name>Mg(2+)</name>
        <dbReference type="ChEBI" id="CHEBI:18420"/>
    </cofactor>
    <cofactor evidence="6">
        <name>Mn(2+)</name>
        <dbReference type="ChEBI" id="CHEBI:29035"/>
    </cofactor>
</comment>
<dbReference type="PANTHER" id="PTHR42916:SF1">
    <property type="entry name" value="PROTEIN PHYLLO, CHLOROPLASTIC"/>
    <property type="match status" value="1"/>
</dbReference>
<dbReference type="CDD" id="cd02009">
    <property type="entry name" value="TPP_SHCHC_synthase"/>
    <property type="match status" value="1"/>
</dbReference>
<dbReference type="Proteomes" id="UP001157126">
    <property type="component" value="Unassembled WGS sequence"/>
</dbReference>
<dbReference type="Pfam" id="PF02776">
    <property type="entry name" value="TPP_enzyme_N"/>
    <property type="match status" value="1"/>
</dbReference>
<proteinExistence type="inferred from homology"/>
<dbReference type="PIRSF" id="PIRSF004983">
    <property type="entry name" value="MenD"/>
    <property type="match status" value="1"/>
</dbReference>
<feature type="region of interest" description="Disordered" evidence="7">
    <location>
        <begin position="160"/>
        <end position="220"/>
    </location>
</feature>
<dbReference type="CDD" id="cd07037">
    <property type="entry name" value="TPP_PYR_MenD"/>
    <property type="match status" value="1"/>
</dbReference>
<evidence type="ECO:0000256" key="5">
    <source>
        <dbReference type="ARBA" id="ARBA00023211"/>
    </source>
</evidence>
<dbReference type="Gene3D" id="3.40.50.970">
    <property type="match status" value="2"/>
</dbReference>
<comment type="pathway">
    <text evidence="6">Quinol/quinone metabolism; menaquinone biosynthesis.</text>
</comment>
<dbReference type="PANTHER" id="PTHR42916">
    <property type="entry name" value="2-SUCCINYL-5-ENOLPYRUVYL-6-HYDROXY-3-CYCLOHEXENE-1-CARBOXYLATE SYNTHASE"/>
    <property type="match status" value="1"/>
</dbReference>
<evidence type="ECO:0000256" key="2">
    <source>
        <dbReference type="ARBA" id="ARBA00022723"/>
    </source>
</evidence>
<dbReference type="InterPro" id="IPR029061">
    <property type="entry name" value="THDP-binding"/>
</dbReference>
<dbReference type="SUPFAM" id="SSF52518">
    <property type="entry name" value="Thiamin diphosphate-binding fold (THDP-binding)"/>
    <property type="match status" value="2"/>
</dbReference>
<comment type="caution">
    <text evidence="9">The sequence shown here is derived from an EMBL/GenBank/DDBJ whole genome shotgun (WGS) entry which is preliminary data.</text>
</comment>
<evidence type="ECO:0000256" key="3">
    <source>
        <dbReference type="ARBA" id="ARBA00022842"/>
    </source>
</evidence>
<evidence type="ECO:0000256" key="6">
    <source>
        <dbReference type="HAMAP-Rule" id="MF_01659"/>
    </source>
</evidence>
<keyword evidence="4 6" id="KW-0786">Thiamine pyrophosphate</keyword>
<dbReference type="EC" id="2.2.1.9" evidence="6"/>
<name>A0ABQ6ISI2_9MICO</name>
<dbReference type="Gene3D" id="3.40.50.1220">
    <property type="entry name" value="TPP-binding domain"/>
    <property type="match status" value="1"/>
</dbReference>
<evidence type="ECO:0000259" key="8">
    <source>
        <dbReference type="Pfam" id="PF02776"/>
    </source>
</evidence>
<keyword evidence="6" id="KW-0474">Menaquinone biosynthesis</keyword>
<comment type="subunit">
    <text evidence="6">Homodimer.</text>
</comment>
<comment type="pathway">
    <text evidence="6">Quinol/quinone metabolism; 1,4-dihydroxy-2-naphthoate biosynthesis; 1,4-dihydroxy-2-naphthoate from chorismate: step 2/7.</text>
</comment>
<protein>
    <recommendedName>
        <fullName evidence="6">2-succinyl-5-enolpyruvyl-6-hydroxy-3-cyclohexene-1-carboxylate synthase</fullName>
        <shortName evidence="6">SEPHCHC synthase</shortName>
        <ecNumber evidence="6">2.2.1.9</ecNumber>
    </recommendedName>
    <alternativeName>
        <fullName evidence="6">Menaquinone biosynthesis protein MenD</fullName>
    </alternativeName>
</protein>
<evidence type="ECO:0000313" key="9">
    <source>
        <dbReference type="EMBL" id="GMA40646.1"/>
    </source>
</evidence>
<evidence type="ECO:0000313" key="10">
    <source>
        <dbReference type="Proteomes" id="UP001157126"/>
    </source>
</evidence>
<keyword evidence="3 6" id="KW-0460">Magnesium</keyword>
<keyword evidence="10" id="KW-1185">Reference proteome</keyword>
<feature type="domain" description="Thiamine pyrophosphate enzyme N-terminal TPP-binding" evidence="8">
    <location>
        <begin position="7"/>
        <end position="122"/>
    </location>
</feature>
<organism evidence="9 10">
    <name type="scientific">Mobilicoccus caccae</name>
    <dbReference type="NCBI Taxonomy" id="1859295"/>
    <lineage>
        <taxon>Bacteria</taxon>
        <taxon>Bacillati</taxon>
        <taxon>Actinomycetota</taxon>
        <taxon>Actinomycetes</taxon>
        <taxon>Micrococcales</taxon>
        <taxon>Dermatophilaceae</taxon>
        <taxon>Mobilicoccus</taxon>
    </lineage>
</organism>
<keyword evidence="5 6" id="KW-0464">Manganese</keyword>
<keyword evidence="1 6" id="KW-0808">Transferase</keyword>
<comment type="catalytic activity">
    <reaction evidence="6">
        <text>isochorismate + 2-oxoglutarate + H(+) = 5-enolpyruvoyl-6-hydroxy-2-succinyl-cyclohex-3-ene-1-carboxylate + CO2</text>
        <dbReference type="Rhea" id="RHEA:25593"/>
        <dbReference type="ChEBI" id="CHEBI:15378"/>
        <dbReference type="ChEBI" id="CHEBI:16526"/>
        <dbReference type="ChEBI" id="CHEBI:16810"/>
        <dbReference type="ChEBI" id="CHEBI:29780"/>
        <dbReference type="ChEBI" id="CHEBI:58818"/>
        <dbReference type="EC" id="2.2.1.9"/>
    </reaction>
</comment>
<comment type="cofactor">
    <cofactor evidence="6">
        <name>thiamine diphosphate</name>
        <dbReference type="ChEBI" id="CHEBI:58937"/>
    </cofactor>
    <text evidence="6">Binds 1 thiamine pyrophosphate per subunit.</text>
</comment>
<comment type="function">
    <text evidence="6">Catalyzes the thiamine diphosphate-dependent decarboxylation of 2-oxoglutarate and the subsequent addition of the resulting succinic semialdehyde-thiamine pyrophosphate anion to isochorismate to yield 2-succinyl-5-enolpyruvyl-6-hydroxy-3-cyclohexene-1-carboxylate (SEPHCHC).</text>
</comment>
<comment type="similarity">
    <text evidence="6">Belongs to the TPP enzyme family. MenD subfamily.</text>
</comment>
<evidence type="ECO:0000256" key="4">
    <source>
        <dbReference type="ARBA" id="ARBA00023052"/>
    </source>
</evidence>
<reference evidence="10" key="1">
    <citation type="journal article" date="2019" name="Int. J. Syst. Evol. Microbiol.">
        <title>The Global Catalogue of Microorganisms (GCM) 10K type strain sequencing project: providing services to taxonomists for standard genome sequencing and annotation.</title>
        <authorList>
            <consortium name="The Broad Institute Genomics Platform"/>
            <consortium name="The Broad Institute Genome Sequencing Center for Infectious Disease"/>
            <person name="Wu L."/>
            <person name="Ma J."/>
        </authorList>
    </citation>
    <scope>NUCLEOTIDE SEQUENCE [LARGE SCALE GENOMIC DNA]</scope>
    <source>
        <strain evidence="10">NBRC 113072</strain>
    </source>
</reference>
<evidence type="ECO:0000256" key="7">
    <source>
        <dbReference type="SAM" id="MobiDB-lite"/>
    </source>
</evidence>
<evidence type="ECO:0000256" key="1">
    <source>
        <dbReference type="ARBA" id="ARBA00022679"/>
    </source>
</evidence>
<gene>
    <name evidence="6 9" type="primary">menD</name>
    <name evidence="9" type="ORF">GCM10025883_26910</name>
</gene>
<feature type="compositionally biased region" description="Low complexity" evidence="7">
    <location>
        <begin position="186"/>
        <end position="196"/>
    </location>
</feature>
<dbReference type="InterPro" id="IPR004433">
    <property type="entry name" value="MenaQ_synth_MenD"/>
</dbReference>
<accession>A0ABQ6ISI2</accession>
<dbReference type="NCBIfam" id="TIGR00173">
    <property type="entry name" value="menD"/>
    <property type="match status" value="1"/>
</dbReference>
<dbReference type="EMBL" id="BSUO01000001">
    <property type="protein sequence ID" value="GMA40646.1"/>
    <property type="molecule type" value="Genomic_DNA"/>
</dbReference>
<keyword evidence="2 6" id="KW-0479">Metal-binding</keyword>
<dbReference type="InterPro" id="IPR012001">
    <property type="entry name" value="Thiamin_PyroP_enz_TPP-bd_dom"/>
</dbReference>
<sequence length="582" mass="60800">MNPQTVLAEVLVDELVRLGVREVVLAPGSRSAPLAYALHAADAAGRLRMHVRVDERSAAFLALGLAKATGVPAPVVTTSGTAVANLMPAVLEAHESGVPMLLLTADRPPELRGTRANQTTDQPGFFGRAMRWFHDLGVPEARVGAQAAWRTSLDRAVAAATGTTGGDPGPVHLNLPLRDPLPPETEPSGEWPESSSGRPDGGPWTRVESRASSPSGPPLPMVARTLVVLGDASPRLLESALGWARRRGHPVIGEPFGRIDGEGNGVRLPHGVRLAARAEEPDLLPDRIVVVGRLTLSRSLARVLRLPDVRVDLVVEDHRWPDPGHVVHVVHGVGALLDPATDITIDTTTTGTGTVSEPAGAAGHPSTVATEFRDAWARAASEASTQIAAELRWPSGPALAAALLRAVPEDALVFLGSSNGVRHVDLVRGGEHVDAAEVVGSRGLAGIDGCVSTAAGLALASGRPTYAFLGDLTFLHDANGLLIGPDEPRVDLTIVVGNDDGGAIFADLEYGRPALRQAFPGVLERVFRTPTGTDVGALCAAHGVRHVEAASAEEVAAAVAEVPIGITVVEVPLTLPRRNRRL</sequence>